<evidence type="ECO:0000313" key="3">
    <source>
        <dbReference type="Proteomes" id="UP000597444"/>
    </source>
</evidence>
<feature type="compositionally biased region" description="Basic and acidic residues" evidence="1">
    <location>
        <begin position="168"/>
        <end position="178"/>
    </location>
</feature>
<feature type="region of interest" description="Disordered" evidence="1">
    <location>
        <begin position="1"/>
        <end position="213"/>
    </location>
</feature>
<gene>
    <name evidence="2" type="ORF">KSF_033400</name>
</gene>
<proteinExistence type="predicted"/>
<keyword evidence="3" id="KW-1185">Reference proteome</keyword>
<dbReference type="AlphaFoldDB" id="A0A8J3N0U7"/>
<feature type="compositionally biased region" description="Polar residues" evidence="1">
    <location>
        <begin position="152"/>
        <end position="165"/>
    </location>
</feature>
<comment type="caution">
    <text evidence="2">The sequence shown here is derived from an EMBL/GenBank/DDBJ whole genome shotgun (WGS) entry which is preliminary data.</text>
</comment>
<reference evidence="2" key="1">
    <citation type="submission" date="2020-10" db="EMBL/GenBank/DDBJ databases">
        <title>Taxonomic study of unclassified bacteria belonging to the class Ktedonobacteria.</title>
        <authorList>
            <person name="Yabe S."/>
            <person name="Wang C.M."/>
            <person name="Zheng Y."/>
            <person name="Sakai Y."/>
            <person name="Cavaletti L."/>
            <person name="Monciardini P."/>
            <person name="Donadio S."/>
        </authorList>
    </citation>
    <scope>NUCLEOTIDE SEQUENCE</scope>
    <source>
        <strain evidence="2">ID150040</strain>
    </source>
</reference>
<accession>A0A8J3N0U7</accession>
<organism evidence="2 3">
    <name type="scientific">Reticulibacter mediterranei</name>
    <dbReference type="NCBI Taxonomy" id="2778369"/>
    <lineage>
        <taxon>Bacteria</taxon>
        <taxon>Bacillati</taxon>
        <taxon>Chloroflexota</taxon>
        <taxon>Ktedonobacteria</taxon>
        <taxon>Ktedonobacterales</taxon>
        <taxon>Reticulibacteraceae</taxon>
        <taxon>Reticulibacter</taxon>
    </lineage>
</organism>
<evidence type="ECO:0000313" key="2">
    <source>
        <dbReference type="EMBL" id="GHO93292.1"/>
    </source>
</evidence>
<sequence>MSEKSKHERSEQEDLMARGPVSRGAENESVPMNEDTLDQQAKGGHVTDSTGSDPKHPDYNKMVPEHPTQTAVGSGGPDPKRDLGTVGGGTIPSSSSKRESGRNTSNSTVAAGGTSSKQTVGGGLPTDRGGLTDTGAAGQSTNDVDRIDRHAQSNIGGRNPGQPQTAMGDRDTKQDNRGGKGTNEDIIDPMTSRMPEKMQQQDDVKQDDQKKQS</sequence>
<dbReference type="EMBL" id="BNJK01000001">
    <property type="protein sequence ID" value="GHO93292.1"/>
    <property type="molecule type" value="Genomic_DNA"/>
</dbReference>
<feature type="compositionally biased region" description="Basic and acidic residues" evidence="1">
    <location>
        <begin position="1"/>
        <end position="16"/>
    </location>
</feature>
<feature type="compositionally biased region" description="Polar residues" evidence="1">
    <location>
        <begin position="102"/>
        <end position="119"/>
    </location>
</feature>
<evidence type="ECO:0000256" key="1">
    <source>
        <dbReference type="SAM" id="MobiDB-lite"/>
    </source>
</evidence>
<protein>
    <submittedName>
        <fullName evidence="2">Uncharacterized protein</fullName>
    </submittedName>
</protein>
<dbReference type="Proteomes" id="UP000597444">
    <property type="component" value="Unassembled WGS sequence"/>
</dbReference>
<feature type="compositionally biased region" description="Basic and acidic residues" evidence="1">
    <location>
        <begin position="194"/>
        <end position="213"/>
    </location>
</feature>
<dbReference type="RefSeq" id="WP_220204083.1">
    <property type="nucleotide sequence ID" value="NZ_BNJK01000001.1"/>
</dbReference>
<name>A0A8J3N0U7_9CHLR</name>